<dbReference type="Proteomes" id="UP000623010">
    <property type="component" value="Unassembled WGS sequence"/>
</dbReference>
<gene>
    <name evidence="1" type="ORF">GCM10010389_40740</name>
</gene>
<accession>A0A918VFN3</accession>
<organism evidence="1 2">
    <name type="scientific">Streptomyces echinoruber</name>
    <dbReference type="NCBI Taxonomy" id="68898"/>
    <lineage>
        <taxon>Bacteria</taxon>
        <taxon>Bacillati</taxon>
        <taxon>Actinomycetota</taxon>
        <taxon>Actinomycetes</taxon>
        <taxon>Kitasatosporales</taxon>
        <taxon>Streptomycetaceae</taxon>
        <taxon>Streptomyces</taxon>
    </lineage>
</organism>
<reference evidence="1" key="2">
    <citation type="submission" date="2020-09" db="EMBL/GenBank/DDBJ databases">
        <authorList>
            <person name="Sun Q."/>
            <person name="Ohkuma M."/>
        </authorList>
    </citation>
    <scope>NUCLEOTIDE SEQUENCE</scope>
    <source>
        <strain evidence="1">JCM 5016</strain>
    </source>
</reference>
<reference evidence="1" key="1">
    <citation type="journal article" date="2014" name="Int. J. Syst. Evol. Microbiol.">
        <title>Complete genome sequence of Corynebacterium casei LMG S-19264T (=DSM 44701T), isolated from a smear-ripened cheese.</title>
        <authorList>
            <consortium name="US DOE Joint Genome Institute (JGI-PGF)"/>
            <person name="Walter F."/>
            <person name="Albersmeier A."/>
            <person name="Kalinowski J."/>
            <person name="Ruckert C."/>
        </authorList>
    </citation>
    <scope>NUCLEOTIDE SEQUENCE</scope>
    <source>
        <strain evidence="1">JCM 5016</strain>
    </source>
</reference>
<sequence length="121" mass="12928">MAPLPAKQAGAAVLDRRRSGTAVAFPGAGAGAGLRLPVEPSGAQAPTAVRAKVAISTRRACRALVQETPTRKHYAKVPRKLKCELAPRVRRLPRSERFRPPRIFTLSKTVKEGGASGARPR</sequence>
<protein>
    <submittedName>
        <fullName evidence="1">Uncharacterized protein</fullName>
    </submittedName>
</protein>
<comment type="caution">
    <text evidence="1">The sequence shown here is derived from an EMBL/GenBank/DDBJ whole genome shotgun (WGS) entry which is preliminary data.</text>
</comment>
<dbReference type="EMBL" id="BMWH01000017">
    <property type="protein sequence ID" value="GGZ97406.1"/>
    <property type="molecule type" value="Genomic_DNA"/>
</dbReference>
<keyword evidence="2" id="KW-1185">Reference proteome</keyword>
<name>A0A918VFN3_9ACTN</name>
<evidence type="ECO:0000313" key="1">
    <source>
        <dbReference type="EMBL" id="GGZ97406.1"/>
    </source>
</evidence>
<evidence type="ECO:0000313" key="2">
    <source>
        <dbReference type="Proteomes" id="UP000623010"/>
    </source>
</evidence>
<dbReference type="AlphaFoldDB" id="A0A918VFN3"/>
<proteinExistence type="predicted"/>